<accession>A0AC34GI32</accession>
<proteinExistence type="predicted"/>
<name>A0AC34GI32_9BILA</name>
<evidence type="ECO:0000313" key="1">
    <source>
        <dbReference type="Proteomes" id="UP000887579"/>
    </source>
</evidence>
<dbReference type="Proteomes" id="UP000887579">
    <property type="component" value="Unplaced"/>
</dbReference>
<dbReference type="WBParaSite" id="ES5_v2.g29340.t1">
    <property type="protein sequence ID" value="ES5_v2.g29340.t1"/>
    <property type="gene ID" value="ES5_v2.g29340"/>
</dbReference>
<evidence type="ECO:0000313" key="2">
    <source>
        <dbReference type="WBParaSite" id="ES5_v2.g29340.t1"/>
    </source>
</evidence>
<sequence length="124" mass="13885">MTIESRLTIETIKIMLSDIHCLSLVTANGRQAFQHVLHDAATAQDFTPLAPVDYKKNSGWINDLKKHIYIPPTTNDIFSDTLKVMPPTPAPIKSHKRTISDIQQFDEDNESLGEISVELNADPD</sequence>
<reference evidence="2" key="1">
    <citation type="submission" date="2022-11" db="UniProtKB">
        <authorList>
            <consortium name="WormBaseParasite"/>
        </authorList>
    </citation>
    <scope>IDENTIFICATION</scope>
</reference>
<protein>
    <submittedName>
        <fullName evidence="2">Uncharacterized protein</fullName>
    </submittedName>
</protein>
<organism evidence="1 2">
    <name type="scientific">Panagrolaimus sp. ES5</name>
    <dbReference type="NCBI Taxonomy" id="591445"/>
    <lineage>
        <taxon>Eukaryota</taxon>
        <taxon>Metazoa</taxon>
        <taxon>Ecdysozoa</taxon>
        <taxon>Nematoda</taxon>
        <taxon>Chromadorea</taxon>
        <taxon>Rhabditida</taxon>
        <taxon>Tylenchina</taxon>
        <taxon>Panagrolaimomorpha</taxon>
        <taxon>Panagrolaimoidea</taxon>
        <taxon>Panagrolaimidae</taxon>
        <taxon>Panagrolaimus</taxon>
    </lineage>
</organism>